<dbReference type="AlphaFoldDB" id="F8F7T9"/>
<accession>F8F7T9</accession>
<sequence length="51" mass="5850">MGSGNYNQAGGKDRSLCFPKGWFAMFSLLRRKRFAFLRKVLESCKMTKQAS</sequence>
<reference evidence="2" key="1">
    <citation type="submission" date="2011-06" db="EMBL/GenBank/DDBJ databases">
        <title>Complete genome sequence of Paenibacillus mucilaginosus KNP414.</title>
        <authorList>
            <person name="Wang J."/>
            <person name="Hu S."/>
            <person name="Hu X."/>
            <person name="Zhang B."/>
            <person name="Dong D."/>
            <person name="Zhang S."/>
            <person name="Zhao K."/>
            <person name="Wu D."/>
        </authorList>
    </citation>
    <scope>NUCLEOTIDE SEQUENCE [LARGE SCALE GENOMIC DNA]</scope>
    <source>
        <strain evidence="2">KNP414</strain>
    </source>
</reference>
<evidence type="ECO:0000313" key="2">
    <source>
        <dbReference type="Proteomes" id="UP000006620"/>
    </source>
</evidence>
<evidence type="ECO:0000313" key="1">
    <source>
        <dbReference type="EMBL" id="AEI40843.1"/>
    </source>
</evidence>
<name>F8F7T9_PAEMK</name>
<dbReference type="HOGENOM" id="CLU_3101696_0_0_9"/>
<organism evidence="1 2">
    <name type="scientific">Paenibacillus mucilaginosus (strain KNP414)</name>
    <dbReference type="NCBI Taxonomy" id="1036673"/>
    <lineage>
        <taxon>Bacteria</taxon>
        <taxon>Bacillati</taxon>
        <taxon>Bacillota</taxon>
        <taxon>Bacilli</taxon>
        <taxon>Bacillales</taxon>
        <taxon>Paenibacillaceae</taxon>
        <taxon>Paenibacillus</taxon>
    </lineage>
</organism>
<proteinExistence type="predicted"/>
<dbReference type="EMBL" id="CP002869">
    <property type="protein sequence ID" value="AEI40843.1"/>
    <property type="molecule type" value="Genomic_DNA"/>
</dbReference>
<reference evidence="1 2" key="2">
    <citation type="journal article" date="2013" name="Genome Announc.">
        <title>Genome Sequence of Growth-Improving Paenibacillus mucilaginosus Strain KNP414.</title>
        <authorList>
            <person name="Lu J.J."/>
            <person name="Wang J.F."/>
            <person name="Hu X.F."/>
        </authorList>
    </citation>
    <scope>NUCLEOTIDE SEQUENCE [LARGE SCALE GENOMIC DNA]</scope>
    <source>
        <strain evidence="1 2">KNP414</strain>
    </source>
</reference>
<dbReference type="Proteomes" id="UP000006620">
    <property type="component" value="Chromosome"/>
</dbReference>
<dbReference type="KEGG" id="pms:KNP414_02282"/>
<protein>
    <submittedName>
        <fullName evidence="1">Uncharacterized protein</fullName>
    </submittedName>
</protein>
<gene>
    <name evidence="1" type="ordered locus">KNP414_02282</name>
</gene>